<evidence type="ECO:0000313" key="3">
    <source>
        <dbReference type="EMBL" id="MCD2491210.1"/>
    </source>
</evidence>
<dbReference type="AlphaFoldDB" id="A0AAP2RGJ1"/>
<feature type="transmembrane region" description="Helical" evidence="1">
    <location>
        <begin position="39"/>
        <end position="57"/>
    </location>
</feature>
<organism evidence="3 4">
    <name type="scientific">Lientehia hominis</name>
    <dbReference type="NCBI Taxonomy" id="2897778"/>
    <lineage>
        <taxon>Bacteria</taxon>
        <taxon>Bacillati</taxon>
        <taxon>Bacillota</taxon>
        <taxon>Clostridia</taxon>
        <taxon>Lachnospirales</taxon>
        <taxon>Lachnospiraceae</taxon>
        <taxon>Lientehia</taxon>
    </lineage>
</organism>
<sequence length="447" mass="49792">MEAIISEYIIGIVEGAMTIGFCLYAVGEQLRLRMSMRRIALWVLLISVTGSGLNIAVQQTAVHLLPPGIDYSGLTLPFWILFGYYGLRRVTGEPGSRLVFILFLSVQAMLFCRSISYLIYSLCWPQLISGTFCRADIAGFGLPSLLFTPLLAFACRKLYRRLRAAQTGRYVHLWLLPLFFFLLYSAQVDFYPIEDYAFANGLKILIHLCAFVTYSQTAWAVSSSAKAAKEAESRTQLAHQLDLQRARVEDLESYAEEMKRIRHDRRQHVQVLRGLLEKGKVQEALAYLEGYDGSMAGAIQPPICENFVVDTLCRRYEALAKQAGVEVSISVSLPRKPGAAGSDLAVILGNLWENAVAAALNAVEGQRYIHLRVQAQEEQILIRMENGYGGVICQQGERFLSSKPGRNKAEGVGIASVRAMAERYGGMADFTYTSDTFTTSVLLYANR</sequence>
<proteinExistence type="predicted"/>
<evidence type="ECO:0000259" key="2">
    <source>
        <dbReference type="Pfam" id="PF14501"/>
    </source>
</evidence>
<feature type="transmembrane region" description="Helical" evidence="1">
    <location>
        <begin position="99"/>
        <end position="120"/>
    </location>
</feature>
<accession>A0AAP2RGJ1</accession>
<dbReference type="RefSeq" id="WP_231061160.1">
    <property type="nucleotide sequence ID" value="NZ_JAJNOR010000001.1"/>
</dbReference>
<reference evidence="3 4" key="1">
    <citation type="submission" date="2021-11" db="EMBL/GenBank/DDBJ databases">
        <title>Lacrimispora sp. nov. NSJ-141 isolated from human feces.</title>
        <authorList>
            <person name="Abdugheni R."/>
        </authorList>
    </citation>
    <scope>NUCLEOTIDE SEQUENCE [LARGE SCALE GENOMIC DNA]</scope>
    <source>
        <strain evidence="3 4">NSJ-141</strain>
    </source>
</reference>
<feature type="transmembrane region" description="Helical" evidence="1">
    <location>
        <begin position="6"/>
        <end position="27"/>
    </location>
</feature>
<dbReference type="Proteomes" id="UP001299265">
    <property type="component" value="Unassembled WGS sequence"/>
</dbReference>
<dbReference type="GO" id="GO:0042802">
    <property type="term" value="F:identical protein binding"/>
    <property type="evidence" value="ECO:0007669"/>
    <property type="project" value="TreeGrafter"/>
</dbReference>
<keyword evidence="1" id="KW-0812">Transmembrane</keyword>
<keyword evidence="1" id="KW-1133">Transmembrane helix</keyword>
<comment type="caution">
    <text evidence="3">The sequence shown here is derived from an EMBL/GenBank/DDBJ whole genome shotgun (WGS) entry which is preliminary data.</text>
</comment>
<dbReference type="InterPro" id="IPR036890">
    <property type="entry name" value="HATPase_C_sf"/>
</dbReference>
<dbReference type="PANTHER" id="PTHR40448">
    <property type="entry name" value="TWO-COMPONENT SENSOR HISTIDINE KINASE"/>
    <property type="match status" value="1"/>
</dbReference>
<feature type="transmembrane region" description="Helical" evidence="1">
    <location>
        <begin position="69"/>
        <end position="87"/>
    </location>
</feature>
<dbReference type="EMBL" id="JAJNOR010000001">
    <property type="protein sequence ID" value="MCD2491210.1"/>
    <property type="molecule type" value="Genomic_DNA"/>
</dbReference>
<protein>
    <submittedName>
        <fullName evidence="3">GHKL domain-containing protein</fullName>
    </submittedName>
</protein>
<keyword evidence="1" id="KW-0472">Membrane</keyword>
<gene>
    <name evidence="3" type="ORF">LQE92_01035</name>
</gene>
<feature type="transmembrane region" description="Helical" evidence="1">
    <location>
        <begin position="140"/>
        <end position="159"/>
    </location>
</feature>
<dbReference type="Pfam" id="PF14501">
    <property type="entry name" value="HATPase_c_5"/>
    <property type="match status" value="1"/>
</dbReference>
<evidence type="ECO:0000313" key="4">
    <source>
        <dbReference type="Proteomes" id="UP001299265"/>
    </source>
</evidence>
<dbReference type="Gene3D" id="3.30.565.10">
    <property type="entry name" value="Histidine kinase-like ATPase, C-terminal domain"/>
    <property type="match status" value="1"/>
</dbReference>
<dbReference type="PANTHER" id="PTHR40448:SF1">
    <property type="entry name" value="TWO-COMPONENT SENSOR HISTIDINE KINASE"/>
    <property type="match status" value="1"/>
</dbReference>
<name>A0AAP2RGJ1_9FIRM</name>
<evidence type="ECO:0000256" key="1">
    <source>
        <dbReference type="SAM" id="Phobius"/>
    </source>
</evidence>
<feature type="domain" description="Sensor histidine kinase NatK-like C-terminal" evidence="2">
    <location>
        <begin position="343"/>
        <end position="443"/>
    </location>
</feature>
<dbReference type="SUPFAM" id="SSF55874">
    <property type="entry name" value="ATPase domain of HSP90 chaperone/DNA topoisomerase II/histidine kinase"/>
    <property type="match status" value="1"/>
</dbReference>
<keyword evidence="4" id="KW-1185">Reference proteome</keyword>
<dbReference type="InterPro" id="IPR032834">
    <property type="entry name" value="NatK-like_C"/>
</dbReference>
<feature type="transmembrane region" description="Helical" evidence="1">
    <location>
        <begin position="171"/>
        <end position="190"/>
    </location>
</feature>